<sequence>MNKVARVSSALRKFVWKNNCTIATSKVRIYKIFVGPMIAYSEEAKTHTPKTKRTSPNIVRVLTAIKTNRLRDHRRSCQIRKECETEDAVRWVLKRRRFWKEHLSRMVNKKLMKIVRNGKLASKRPP</sequence>
<protein>
    <submittedName>
        <fullName evidence="1">Uncharacterized protein</fullName>
    </submittedName>
</protein>
<proteinExistence type="predicted"/>
<dbReference type="Proteomes" id="UP001458880">
    <property type="component" value="Unassembled WGS sequence"/>
</dbReference>
<name>A0AAW1KFU7_POPJA</name>
<evidence type="ECO:0000313" key="2">
    <source>
        <dbReference type="Proteomes" id="UP001458880"/>
    </source>
</evidence>
<evidence type="ECO:0000313" key="1">
    <source>
        <dbReference type="EMBL" id="KAK9717000.1"/>
    </source>
</evidence>
<organism evidence="1 2">
    <name type="scientific">Popillia japonica</name>
    <name type="common">Japanese beetle</name>
    <dbReference type="NCBI Taxonomy" id="7064"/>
    <lineage>
        <taxon>Eukaryota</taxon>
        <taxon>Metazoa</taxon>
        <taxon>Ecdysozoa</taxon>
        <taxon>Arthropoda</taxon>
        <taxon>Hexapoda</taxon>
        <taxon>Insecta</taxon>
        <taxon>Pterygota</taxon>
        <taxon>Neoptera</taxon>
        <taxon>Endopterygota</taxon>
        <taxon>Coleoptera</taxon>
        <taxon>Polyphaga</taxon>
        <taxon>Scarabaeiformia</taxon>
        <taxon>Scarabaeidae</taxon>
        <taxon>Rutelinae</taxon>
        <taxon>Popillia</taxon>
    </lineage>
</organism>
<accession>A0AAW1KFU7</accession>
<reference evidence="1 2" key="1">
    <citation type="journal article" date="2024" name="BMC Genomics">
        <title>De novo assembly and annotation of Popillia japonica's genome with initial clues to its potential as an invasive pest.</title>
        <authorList>
            <person name="Cucini C."/>
            <person name="Boschi S."/>
            <person name="Funari R."/>
            <person name="Cardaioli E."/>
            <person name="Iannotti N."/>
            <person name="Marturano G."/>
            <person name="Paoli F."/>
            <person name="Bruttini M."/>
            <person name="Carapelli A."/>
            <person name="Frati F."/>
            <person name="Nardi F."/>
        </authorList>
    </citation>
    <scope>NUCLEOTIDE SEQUENCE [LARGE SCALE GENOMIC DNA]</scope>
    <source>
        <strain evidence="1">DMR45628</strain>
    </source>
</reference>
<comment type="caution">
    <text evidence="1">The sequence shown here is derived from an EMBL/GenBank/DDBJ whole genome shotgun (WGS) entry which is preliminary data.</text>
</comment>
<keyword evidence="2" id="KW-1185">Reference proteome</keyword>
<dbReference type="EMBL" id="JASPKY010000248">
    <property type="protein sequence ID" value="KAK9717000.1"/>
    <property type="molecule type" value="Genomic_DNA"/>
</dbReference>
<gene>
    <name evidence="1" type="ORF">QE152_g24411</name>
</gene>
<dbReference type="AlphaFoldDB" id="A0AAW1KFU7"/>